<sequence length="151" mass="17429">MAVKQVAAAPSFLSSSKLSEEVMISSNQAVKRRIQKEDKDLFRGSWEHRQENNQVVHVRFVQFKKSAVEDSYEVVGFNPKSFCCSNHQFILEMSLYDLSWIVKAFFGLNSRSTAEEETNDLMLLTDNREMLSNNCRDDAEQKHFPFNGPQL</sequence>
<gene>
    <name evidence="1" type="ORF">HPP92_026723</name>
</gene>
<evidence type="ECO:0000313" key="2">
    <source>
        <dbReference type="Proteomes" id="UP000639772"/>
    </source>
</evidence>
<reference evidence="1 2" key="1">
    <citation type="journal article" date="2020" name="Nat. Food">
        <title>A phased Vanilla planifolia genome enables genetic improvement of flavour and production.</title>
        <authorList>
            <person name="Hasing T."/>
            <person name="Tang H."/>
            <person name="Brym M."/>
            <person name="Khazi F."/>
            <person name="Huang T."/>
            <person name="Chambers A.H."/>
        </authorList>
    </citation>
    <scope>NUCLEOTIDE SEQUENCE [LARGE SCALE GENOMIC DNA]</scope>
    <source>
        <tissue evidence="1">Leaf</tissue>
    </source>
</reference>
<protein>
    <submittedName>
        <fullName evidence="1">Uncharacterized protein</fullName>
    </submittedName>
</protein>
<dbReference type="AlphaFoldDB" id="A0A835PEG3"/>
<evidence type="ECO:0000313" key="1">
    <source>
        <dbReference type="EMBL" id="KAG0450494.1"/>
    </source>
</evidence>
<proteinExistence type="predicted"/>
<name>A0A835PEG3_VANPL</name>
<dbReference type="Proteomes" id="UP000639772">
    <property type="component" value="Unassembled WGS sequence"/>
</dbReference>
<dbReference type="EMBL" id="JADCNM010000122">
    <property type="protein sequence ID" value="KAG0450494.1"/>
    <property type="molecule type" value="Genomic_DNA"/>
</dbReference>
<accession>A0A835PEG3</accession>
<comment type="caution">
    <text evidence="1">The sequence shown here is derived from an EMBL/GenBank/DDBJ whole genome shotgun (WGS) entry which is preliminary data.</text>
</comment>
<organism evidence="1 2">
    <name type="scientific">Vanilla planifolia</name>
    <name type="common">Vanilla</name>
    <dbReference type="NCBI Taxonomy" id="51239"/>
    <lineage>
        <taxon>Eukaryota</taxon>
        <taxon>Viridiplantae</taxon>
        <taxon>Streptophyta</taxon>
        <taxon>Embryophyta</taxon>
        <taxon>Tracheophyta</taxon>
        <taxon>Spermatophyta</taxon>
        <taxon>Magnoliopsida</taxon>
        <taxon>Liliopsida</taxon>
        <taxon>Asparagales</taxon>
        <taxon>Orchidaceae</taxon>
        <taxon>Vanilloideae</taxon>
        <taxon>Vanilleae</taxon>
        <taxon>Vanilla</taxon>
    </lineage>
</organism>